<evidence type="ECO:0000313" key="2">
    <source>
        <dbReference type="EMBL" id="KAK2032966.1"/>
    </source>
</evidence>
<feature type="region of interest" description="Disordered" evidence="1">
    <location>
        <begin position="1011"/>
        <end position="1035"/>
    </location>
</feature>
<feature type="compositionally biased region" description="Low complexity" evidence="1">
    <location>
        <begin position="306"/>
        <end position="319"/>
    </location>
</feature>
<sequence length="1091" mass="119862">MIFSEHVTGRSEVMVVSSDSGPPRLDLNLNTGRRGTFDSLDSDIDRRFYPRAARSSNDLFAQALEGMDMTDCDSEWGAVRARARENNDRQGLADLIDFLRTTSPPSDFPSQSVFDEDTNESQESPEKWGLLKKLRRPRTRARSLSPARRPLNAGLPNSAVVSKTSSGKSHIAISIPLEYCHVGPDSDWALAVFNATPPLPPTPPVRGSHDETDNTAARPYASERKVTVLKTVSERGSISTLNTVNTMSTRRGTKGSVSIWPKITPSPMSPPMTPYTTPPGSLREPSSTKERRNRMPPTAPQYAEVSAGPASRSRRPSGSLDKGYHFGRDESNLAQAAIPNARKAKAKSFSKRPENITLPPPRSSMKISGLPADQIPNSQHLIDGNKDDSAQHQGVASDVSQLSPTIYSELNSISPSVTTELSEPVVSSARSAKAYSMVSIVHSEMPSTTSRQSYLARPGSSDTTQTTLVGESVASRNASTRTAPSRQSRKERVRSLKQRDMEAIKAMTKQVPQEEEEDDGEVTPRPRTCDTAISSLRLPSRDGTFGSIDHFPLHGITTKLSASNLANMAKSHDGSSNRVSHGTATKISDWQATQETETPGWETAQETPAVDWEKTPLLVEMTEDQVISAAASTRTFGNGDARDSTLTSEPPRRWGSLNRASWASSVPLLDRIGSFAPSDESTTLVVEEDSSHLPPRRAPKSRADSATLSQADAERLHSDSFSSCDPNNQARIDPVDDDQSIAGSIAAFPKPGSGAGPRLSAIMPVAEVVPSSPLEERWSASTLNSPMTVVELSHPPSADDLTPRQSSMPVARLPTVGNTNMAQPDASRGQRQPNDNNKRDSVPVDGNTGEAAALRPLNRSNEQNSLSLLNMSSRELRNHYASLRTTRVNDLAHEMLLNQERLEMRMHRQERNQILFIERLQKCMSELRSLPEDPYPEPQDWSFNDDEDNIYEGLRINRDARHEARARKTIRLNNPNRPLQQPQPGPRHSSRRLLEVAGAFDDFAGDFVELRQQQQQQQVPRQPSTSHDTPRAVRGSRFQAVMTTPMTTRGGLDAMDPLIRELQLAARVSLETTRTERTETSQVGDYSYGVV</sequence>
<name>A0AAD9M3H9_9PEZI</name>
<feature type="compositionally biased region" description="Polar residues" evidence="1">
    <location>
        <begin position="460"/>
        <end position="486"/>
    </location>
</feature>
<keyword evidence="3" id="KW-1185">Reference proteome</keyword>
<dbReference type="AlphaFoldDB" id="A0AAD9M3H9"/>
<gene>
    <name evidence="2" type="ORF">LX32DRAFT_635827</name>
</gene>
<evidence type="ECO:0000256" key="1">
    <source>
        <dbReference type="SAM" id="MobiDB-lite"/>
    </source>
</evidence>
<feature type="compositionally biased region" description="Low complexity" evidence="1">
    <location>
        <begin position="971"/>
        <end position="982"/>
    </location>
</feature>
<feature type="region of interest" description="Disordered" evidence="1">
    <location>
        <begin position="790"/>
        <end position="859"/>
    </location>
</feature>
<comment type="caution">
    <text evidence="2">The sequence shown here is derived from an EMBL/GenBank/DDBJ whole genome shotgun (WGS) entry which is preliminary data.</text>
</comment>
<organism evidence="2 3">
    <name type="scientific">Colletotrichum zoysiae</name>
    <dbReference type="NCBI Taxonomy" id="1216348"/>
    <lineage>
        <taxon>Eukaryota</taxon>
        <taxon>Fungi</taxon>
        <taxon>Dikarya</taxon>
        <taxon>Ascomycota</taxon>
        <taxon>Pezizomycotina</taxon>
        <taxon>Sordariomycetes</taxon>
        <taxon>Hypocreomycetidae</taxon>
        <taxon>Glomerellales</taxon>
        <taxon>Glomerellaceae</taxon>
        <taxon>Colletotrichum</taxon>
        <taxon>Colletotrichum graminicola species complex</taxon>
    </lineage>
</organism>
<feature type="compositionally biased region" description="Polar residues" evidence="1">
    <location>
        <begin position="719"/>
        <end position="730"/>
    </location>
</feature>
<dbReference type="Proteomes" id="UP001232148">
    <property type="component" value="Unassembled WGS sequence"/>
</dbReference>
<protein>
    <submittedName>
        <fullName evidence="2">Uncharacterized protein</fullName>
    </submittedName>
</protein>
<feature type="compositionally biased region" description="Basic residues" evidence="1">
    <location>
        <begin position="130"/>
        <end position="141"/>
    </location>
</feature>
<proteinExistence type="predicted"/>
<evidence type="ECO:0000313" key="3">
    <source>
        <dbReference type="Proteomes" id="UP001232148"/>
    </source>
</evidence>
<feature type="region of interest" description="Disordered" evidence="1">
    <location>
        <begin position="100"/>
        <end position="166"/>
    </location>
</feature>
<dbReference type="EMBL" id="MU842826">
    <property type="protein sequence ID" value="KAK2032966.1"/>
    <property type="molecule type" value="Genomic_DNA"/>
</dbReference>
<feature type="region of interest" description="Disordered" evidence="1">
    <location>
        <begin position="445"/>
        <end position="527"/>
    </location>
</feature>
<feature type="compositionally biased region" description="Basic and acidic residues" evidence="1">
    <location>
        <begin position="322"/>
        <end position="331"/>
    </location>
</feature>
<feature type="region of interest" description="Disordered" evidence="1">
    <location>
        <begin position="679"/>
        <end position="735"/>
    </location>
</feature>
<reference evidence="2" key="1">
    <citation type="submission" date="2021-06" db="EMBL/GenBank/DDBJ databases">
        <title>Comparative genomics, transcriptomics and evolutionary studies reveal genomic signatures of adaptation to plant cell wall in hemibiotrophic fungi.</title>
        <authorList>
            <consortium name="DOE Joint Genome Institute"/>
            <person name="Baroncelli R."/>
            <person name="Diaz J.F."/>
            <person name="Benocci T."/>
            <person name="Peng M."/>
            <person name="Battaglia E."/>
            <person name="Haridas S."/>
            <person name="Andreopoulos W."/>
            <person name="Labutti K."/>
            <person name="Pangilinan J."/>
            <person name="Floch G.L."/>
            <person name="Makela M.R."/>
            <person name="Henrissat B."/>
            <person name="Grigoriev I.V."/>
            <person name="Crouch J.A."/>
            <person name="De Vries R.P."/>
            <person name="Sukno S.A."/>
            <person name="Thon M.R."/>
        </authorList>
    </citation>
    <scope>NUCLEOTIDE SEQUENCE</scope>
    <source>
        <strain evidence="2">MAFF235873</strain>
    </source>
</reference>
<accession>A0AAD9M3H9</accession>
<feature type="compositionally biased region" description="Basic and acidic residues" evidence="1">
    <location>
        <begin position="488"/>
        <end position="503"/>
    </location>
</feature>
<feature type="compositionally biased region" description="Polar residues" evidence="1">
    <location>
        <begin position="100"/>
        <end position="113"/>
    </location>
</feature>
<feature type="region of interest" description="Disordered" evidence="1">
    <location>
        <begin position="248"/>
        <end position="392"/>
    </location>
</feature>
<feature type="compositionally biased region" description="Pro residues" evidence="1">
    <location>
        <begin position="267"/>
        <end position="277"/>
    </location>
</feature>
<feature type="region of interest" description="Disordered" evidence="1">
    <location>
        <begin position="631"/>
        <end position="656"/>
    </location>
</feature>
<feature type="region of interest" description="Disordered" evidence="1">
    <location>
        <begin position="969"/>
        <end position="989"/>
    </location>
</feature>